<gene>
    <name evidence="1" type="ORF">BV25DRAFT_468656</name>
</gene>
<reference evidence="1" key="2">
    <citation type="journal article" date="2022" name="New Phytol.">
        <title>Evolutionary transition to the ectomycorrhizal habit in the genomes of a hyperdiverse lineage of mushroom-forming fungi.</title>
        <authorList>
            <person name="Looney B."/>
            <person name="Miyauchi S."/>
            <person name="Morin E."/>
            <person name="Drula E."/>
            <person name="Courty P.E."/>
            <person name="Kohler A."/>
            <person name="Kuo A."/>
            <person name="LaButti K."/>
            <person name="Pangilinan J."/>
            <person name="Lipzen A."/>
            <person name="Riley R."/>
            <person name="Andreopoulos W."/>
            <person name="He G."/>
            <person name="Johnson J."/>
            <person name="Nolan M."/>
            <person name="Tritt A."/>
            <person name="Barry K.W."/>
            <person name="Grigoriev I.V."/>
            <person name="Nagy L.G."/>
            <person name="Hibbett D."/>
            <person name="Henrissat B."/>
            <person name="Matheny P.B."/>
            <person name="Labbe J."/>
            <person name="Martin F.M."/>
        </authorList>
    </citation>
    <scope>NUCLEOTIDE SEQUENCE</scope>
    <source>
        <strain evidence="1">HHB10654</strain>
    </source>
</reference>
<accession>A0ACB8SFV7</accession>
<dbReference type="Proteomes" id="UP000814140">
    <property type="component" value="Unassembled WGS sequence"/>
</dbReference>
<name>A0ACB8SFV7_9AGAM</name>
<evidence type="ECO:0000313" key="2">
    <source>
        <dbReference type="Proteomes" id="UP000814140"/>
    </source>
</evidence>
<keyword evidence="2" id="KW-1185">Reference proteome</keyword>
<organism evidence="1 2">
    <name type="scientific">Artomyces pyxidatus</name>
    <dbReference type="NCBI Taxonomy" id="48021"/>
    <lineage>
        <taxon>Eukaryota</taxon>
        <taxon>Fungi</taxon>
        <taxon>Dikarya</taxon>
        <taxon>Basidiomycota</taxon>
        <taxon>Agaricomycotina</taxon>
        <taxon>Agaricomycetes</taxon>
        <taxon>Russulales</taxon>
        <taxon>Auriscalpiaceae</taxon>
        <taxon>Artomyces</taxon>
    </lineage>
</organism>
<sequence>MFAQISDYFSRILRSSRGILKLSRDSFCDTLTTISITKSQTNKACHTRRYMLIVLCLSCFLSGGPRDGDSAWTLSENHWQDHENEEDFLCSASCEVAW</sequence>
<comment type="caution">
    <text evidence="1">The sequence shown here is derived from an EMBL/GenBank/DDBJ whole genome shotgun (WGS) entry which is preliminary data.</text>
</comment>
<reference evidence="1" key="1">
    <citation type="submission" date="2021-03" db="EMBL/GenBank/DDBJ databases">
        <authorList>
            <consortium name="DOE Joint Genome Institute"/>
            <person name="Ahrendt S."/>
            <person name="Looney B.P."/>
            <person name="Miyauchi S."/>
            <person name="Morin E."/>
            <person name="Drula E."/>
            <person name="Courty P.E."/>
            <person name="Chicoki N."/>
            <person name="Fauchery L."/>
            <person name="Kohler A."/>
            <person name="Kuo A."/>
            <person name="Labutti K."/>
            <person name="Pangilinan J."/>
            <person name="Lipzen A."/>
            <person name="Riley R."/>
            <person name="Andreopoulos W."/>
            <person name="He G."/>
            <person name="Johnson J."/>
            <person name="Barry K.W."/>
            <person name="Grigoriev I.V."/>
            <person name="Nagy L."/>
            <person name="Hibbett D."/>
            <person name="Henrissat B."/>
            <person name="Matheny P.B."/>
            <person name="Labbe J."/>
            <person name="Martin F."/>
        </authorList>
    </citation>
    <scope>NUCLEOTIDE SEQUENCE</scope>
    <source>
        <strain evidence="1">HHB10654</strain>
    </source>
</reference>
<dbReference type="EMBL" id="MU277372">
    <property type="protein sequence ID" value="KAI0054646.1"/>
    <property type="molecule type" value="Genomic_DNA"/>
</dbReference>
<protein>
    <submittedName>
        <fullName evidence="1">Uncharacterized protein</fullName>
    </submittedName>
</protein>
<proteinExistence type="predicted"/>
<evidence type="ECO:0000313" key="1">
    <source>
        <dbReference type="EMBL" id="KAI0054646.1"/>
    </source>
</evidence>